<sequence>MRILVTGGAGFIGSNLLKILLADEKNEVICLDNFDDSYSRKWKQLNILEFGSCKRFTFIEGNILDKDELNKIDNIEIIIHLAAKTGVRNSIHNPAEYHLTNVIGTQNLLDLAVKKNVKQFVFSSSSSIYGDNPNTPWMETELPMPISPYACSKMECERLGYFSSKKHSLRFISLRFFTVYGPGQRPDLVIYKFFQSILSNSPIIVYGDGSSNRSYTYVDDVVSGIMKAIVYDKTEFEIINLCSKEKVNLLELITLIEVICNKKAIVEWQNEQAGDVPTTEGQNFKAEQLLDYCTKTELQIGLVKFYEWYMSTRAFV</sequence>
<name>A0A4Q9HH47_9SPHI</name>
<dbReference type="EMBL" id="SIXF01000002">
    <property type="protein sequence ID" value="TBO44279.1"/>
    <property type="molecule type" value="Genomic_DNA"/>
</dbReference>
<organism evidence="3 4">
    <name type="scientific">Pedobacter kyonggii</name>
    <dbReference type="NCBI Taxonomy" id="1926871"/>
    <lineage>
        <taxon>Bacteria</taxon>
        <taxon>Pseudomonadati</taxon>
        <taxon>Bacteroidota</taxon>
        <taxon>Sphingobacteriia</taxon>
        <taxon>Sphingobacteriales</taxon>
        <taxon>Sphingobacteriaceae</taxon>
        <taxon>Pedobacter</taxon>
    </lineage>
</organism>
<dbReference type="Pfam" id="PF01370">
    <property type="entry name" value="Epimerase"/>
    <property type="match status" value="1"/>
</dbReference>
<comment type="caution">
    <text evidence="3">The sequence shown here is derived from an EMBL/GenBank/DDBJ whole genome shotgun (WGS) entry which is preliminary data.</text>
</comment>
<comment type="similarity">
    <text evidence="1">Belongs to the NAD(P)-dependent epimerase/dehydratase family.</text>
</comment>
<keyword evidence="4" id="KW-1185">Reference proteome</keyword>
<reference evidence="3 4" key="1">
    <citation type="submission" date="2019-02" db="EMBL/GenBank/DDBJ databases">
        <title>Pedobacter kyonggii whole genome sequence analysis.</title>
        <authorList>
            <person name="Dahal R.H."/>
        </authorList>
    </citation>
    <scope>NUCLEOTIDE SEQUENCE [LARGE SCALE GENOMIC DNA]</scope>
    <source>
        <strain evidence="3 4">K-4-11-1</strain>
    </source>
</reference>
<dbReference type="InterPro" id="IPR036291">
    <property type="entry name" value="NAD(P)-bd_dom_sf"/>
</dbReference>
<dbReference type="PRINTS" id="PR01713">
    <property type="entry name" value="NUCEPIMERASE"/>
</dbReference>
<gene>
    <name evidence="3" type="ORF">EYS08_02920</name>
</gene>
<dbReference type="PANTHER" id="PTHR43000">
    <property type="entry name" value="DTDP-D-GLUCOSE 4,6-DEHYDRATASE-RELATED"/>
    <property type="match status" value="1"/>
</dbReference>
<evidence type="ECO:0000313" key="3">
    <source>
        <dbReference type="EMBL" id="TBO44279.1"/>
    </source>
</evidence>
<dbReference type="InterPro" id="IPR001509">
    <property type="entry name" value="Epimerase_deHydtase"/>
</dbReference>
<evidence type="ECO:0000259" key="2">
    <source>
        <dbReference type="Pfam" id="PF01370"/>
    </source>
</evidence>
<dbReference type="Proteomes" id="UP000291819">
    <property type="component" value="Unassembled WGS sequence"/>
</dbReference>
<evidence type="ECO:0000256" key="1">
    <source>
        <dbReference type="ARBA" id="ARBA00007637"/>
    </source>
</evidence>
<feature type="domain" description="NAD-dependent epimerase/dehydratase" evidence="2">
    <location>
        <begin position="3"/>
        <end position="241"/>
    </location>
</feature>
<dbReference type="RefSeq" id="WP_131028359.1">
    <property type="nucleotide sequence ID" value="NZ_SIXF01000002.1"/>
</dbReference>
<proteinExistence type="inferred from homology"/>
<dbReference type="SUPFAM" id="SSF51735">
    <property type="entry name" value="NAD(P)-binding Rossmann-fold domains"/>
    <property type="match status" value="1"/>
</dbReference>
<accession>A0A4Q9HH47</accession>
<dbReference type="OrthoDB" id="9801785at2"/>
<dbReference type="AlphaFoldDB" id="A0A4Q9HH47"/>
<evidence type="ECO:0000313" key="4">
    <source>
        <dbReference type="Proteomes" id="UP000291819"/>
    </source>
</evidence>
<protein>
    <submittedName>
        <fullName evidence="3">NAD-dependent epimerase/dehydratase family protein</fullName>
    </submittedName>
</protein>
<dbReference type="Gene3D" id="3.40.50.720">
    <property type="entry name" value="NAD(P)-binding Rossmann-like Domain"/>
    <property type="match status" value="1"/>
</dbReference>
<dbReference type="Gene3D" id="3.90.25.10">
    <property type="entry name" value="UDP-galactose 4-epimerase, domain 1"/>
    <property type="match status" value="1"/>
</dbReference>